<evidence type="ECO:0000256" key="6">
    <source>
        <dbReference type="ARBA" id="ARBA00023228"/>
    </source>
</evidence>
<dbReference type="PANTHER" id="PTHR46066:SF2">
    <property type="entry name" value="CHITINASE DOMAIN-CONTAINING PROTEIN 1"/>
    <property type="match status" value="1"/>
</dbReference>
<keyword evidence="6" id="KW-0458">Lysosome</keyword>
<evidence type="ECO:0000256" key="3">
    <source>
        <dbReference type="ARBA" id="ARBA00009336"/>
    </source>
</evidence>
<proteinExistence type="inferred from homology"/>
<evidence type="ECO:0000313" key="9">
    <source>
        <dbReference type="EMBL" id="ELU10805.1"/>
    </source>
</evidence>
<keyword evidence="11" id="KW-1185">Reference proteome</keyword>
<dbReference type="InterPro" id="IPR029070">
    <property type="entry name" value="Chitinase_insertion_sf"/>
</dbReference>
<dbReference type="FunCoup" id="R7V4V5">
    <property type="interactions" value="760"/>
</dbReference>
<dbReference type="GO" id="GO:0005975">
    <property type="term" value="P:carbohydrate metabolic process"/>
    <property type="evidence" value="ECO:0007669"/>
    <property type="project" value="InterPro"/>
</dbReference>
<dbReference type="InterPro" id="IPR011583">
    <property type="entry name" value="Chitinase_II/V-like_cat"/>
</dbReference>
<keyword evidence="5" id="KW-0732">Signal</keyword>
<evidence type="ECO:0000256" key="4">
    <source>
        <dbReference type="ARBA" id="ARBA00022525"/>
    </source>
</evidence>
<reference evidence="9 11" key="2">
    <citation type="journal article" date="2013" name="Nature">
        <title>Insights into bilaterian evolution from three spiralian genomes.</title>
        <authorList>
            <person name="Simakov O."/>
            <person name="Marletaz F."/>
            <person name="Cho S.J."/>
            <person name="Edsinger-Gonzales E."/>
            <person name="Havlak P."/>
            <person name="Hellsten U."/>
            <person name="Kuo D.H."/>
            <person name="Larsson T."/>
            <person name="Lv J."/>
            <person name="Arendt D."/>
            <person name="Savage R."/>
            <person name="Osoegawa K."/>
            <person name="de Jong P."/>
            <person name="Grimwood J."/>
            <person name="Chapman J.A."/>
            <person name="Shapiro H."/>
            <person name="Aerts A."/>
            <person name="Otillar R.P."/>
            <person name="Terry A.Y."/>
            <person name="Boore J.L."/>
            <person name="Grigoriev I.V."/>
            <person name="Lindberg D.R."/>
            <person name="Seaver E.C."/>
            <person name="Weisblat D.A."/>
            <person name="Putnam N.H."/>
            <person name="Rokhsar D.S."/>
        </authorList>
    </citation>
    <scope>NUCLEOTIDE SEQUENCE</scope>
    <source>
        <strain evidence="9 11">I ESC-2004</strain>
    </source>
</reference>
<gene>
    <name evidence="9" type="ORF">CAPTEDRAFT_174783</name>
</gene>
<dbReference type="Gene3D" id="3.20.20.80">
    <property type="entry name" value="Glycosidases"/>
    <property type="match status" value="1"/>
</dbReference>
<dbReference type="InterPro" id="IPR017853">
    <property type="entry name" value="GH"/>
</dbReference>
<comment type="similarity">
    <text evidence="3">Belongs to the glycosyl hydrolase 18 family.</text>
</comment>
<dbReference type="Pfam" id="PF00704">
    <property type="entry name" value="Glyco_hydro_18"/>
    <property type="match status" value="1"/>
</dbReference>
<evidence type="ECO:0000256" key="7">
    <source>
        <dbReference type="ARBA" id="ARBA00040976"/>
    </source>
</evidence>
<dbReference type="OrthoDB" id="10254444at2759"/>
<dbReference type="EnsemblMetazoa" id="CapteT174783">
    <property type="protein sequence ID" value="CapteP174783"/>
    <property type="gene ID" value="CapteG174783"/>
</dbReference>
<dbReference type="GO" id="GO:0070492">
    <property type="term" value="F:oligosaccharide binding"/>
    <property type="evidence" value="ECO:0007669"/>
    <property type="project" value="TreeGrafter"/>
</dbReference>
<evidence type="ECO:0000259" key="8">
    <source>
        <dbReference type="PROSITE" id="PS51910"/>
    </source>
</evidence>
<dbReference type="SUPFAM" id="SSF51445">
    <property type="entry name" value="(Trans)glycosidases"/>
    <property type="match status" value="1"/>
</dbReference>
<dbReference type="SMART" id="SM00636">
    <property type="entry name" value="Glyco_18"/>
    <property type="match status" value="1"/>
</dbReference>
<reference evidence="11" key="1">
    <citation type="submission" date="2012-12" db="EMBL/GenBank/DDBJ databases">
        <authorList>
            <person name="Hellsten U."/>
            <person name="Grimwood J."/>
            <person name="Chapman J.A."/>
            <person name="Shapiro H."/>
            <person name="Aerts A."/>
            <person name="Otillar R.P."/>
            <person name="Terry A.Y."/>
            <person name="Boore J.L."/>
            <person name="Simakov O."/>
            <person name="Marletaz F."/>
            <person name="Cho S.-J."/>
            <person name="Edsinger-Gonzales E."/>
            <person name="Havlak P."/>
            <person name="Kuo D.-H."/>
            <person name="Larsson T."/>
            <person name="Lv J."/>
            <person name="Arendt D."/>
            <person name="Savage R."/>
            <person name="Osoegawa K."/>
            <person name="de Jong P."/>
            <person name="Lindberg D.R."/>
            <person name="Seaver E.C."/>
            <person name="Weisblat D.A."/>
            <person name="Putnam N.H."/>
            <person name="Grigoriev I.V."/>
            <person name="Rokhsar D.S."/>
        </authorList>
    </citation>
    <scope>NUCLEOTIDE SEQUENCE</scope>
    <source>
        <strain evidence="11">I ESC-2004</strain>
    </source>
</reference>
<dbReference type="PANTHER" id="PTHR46066">
    <property type="entry name" value="CHITINASE DOMAIN-CONTAINING PROTEIN 1 FAMILY MEMBER"/>
    <property type="match status" value="1"/>
</dbReference>
<dbReference type="EMBL" id="AMQN01000915">
    <property type="status" value="NOT_ANNOTATED_CDS"/>
    <property type="molecule type" value="Genomic_DNA"/>
</dbReference>
<evidence type="ECO:0000313" key="10">
    <source>
        <dbReference type="EnsemblMetazoa" id="CapteP174783"/>
    </source>
</evidence>
<evidence type="ECO:0000256" key="1">
    <source>
        <dbReference type="ARBA" id="ARBA00004371"/>
    </source>
</evidence>
<dbReference type="CDD" id="cd02876">
    <property type="entry name" value="GH18_SI-CLP"/>
    <property type="match status" value="1"/>
</dbReference>
<dbReference type="FunFam" id="3.20.20.80:FF:000028">
    <property type="entry name" value="Chitinase domain-containing protein 1"/>
    <property type="match status" value="1"/>
</dbReference>
<name>R7V4V5_CAPTE</name>
<dbReference type="InterPro" id="IPR001223">
    <property type="entry name" value="Glyco_hydro18_cat"/>
</dbReference>
<dbReference type="GO" id="GO:0008061">
    <property type="term" value="F:chitin binding"/>
    <property type="evidence" value="ECO:0007669"/>
    <property type="project" value="InterPro"/>
</dbReference>
<dbReference type="EMBL" id="KB297234">
    <property type="protein sequence ID" value="ELU10805.1"/>
    <property type="molecule type" value="Genomic_DNA"/>
</dbReference>
<dbReference type="HOGENOM" id="CLU_035132_2_0_1"/>
<evidence type="ECO:0000256" key="5">
    <source>
        <dbReference type="ARBA" id="ARBA00022729"/>
    </source>
</evidence>
<dbReference type="AlphaFoldDB" id="R7V4V5"/>
<evidence type="ECO:0000313" key="11">
    <source>
        <dbReference type="Proteomes" id="UP000014760"/>
    </source>
</evidence>
<feature type="domain" description="GH18" evidence="8">
    <location>
        <begin position="88"/>
        <end position="399"/>
    </location>
</feature>
<accession>R7V4V5</accession>
<dbReference type="Gene3D" id="3.10.50.10">
    <property type="match status" value="1"/>
</dbReference>
<dbReference type="PROSITE" id="PS51910">
    <property type="entry name" value="GH18_2"/>
    <property type="match status" value="1"/>
</dbReference>
<keyword evidence="4" id="KW-0964">Secreted</keyword>
<dbReference type="GO" id="GO:0012505">
    <property type="term" value="C:endomembrane system"/>
    <property type="evidence" value="ECO:0007669"/>
    <property type="project" value="TreeGrafter"/>
</dbReference>
<organism evidence="9">
    <name type="scientific">Capitella teleta</name>
    <name type="common">Polychaete worm</name>
    <dbReference type="NCBI Taxonomy" id="283909"/>
    <lineage>
        <taxon>Eukaryota</taxon>
        <taxon>Metazoa</taxon>
        <taxon>Spiralia</taxon>
        <taxon>Lophotrochozoa</taxon>
        <taxon>Annelida</taxon>
        <taxon>Polychaeta</taxon>
        <taxon>Sedentaria</taxon>
        <taxon>Scolecida</taxon>
        <taxon>Capitellidae</taxon>
        <taxon>Capitella</taxon>
    </lineage>
</organism>
<dbReference type="GO" id="GO:0005764">
    <property type="term" value="C:lysosome"/>
    <property type="evidence" value="ECO:0007669"/>
    <property type="project" value="UniProtKB-SubCell"/>
</dbReference>
<dbReference type="GO" id="GO:0005576">
    <property type="term" value="C:extracellular region"/>
    <property type="evidence" value="ECO:0007669"/>
    <property type="project" value="UniProtKB-SubCell"/>
</dbReference>
<dbReference type="Proteomes" id="UP000014760">
    <property type="component" value="Unassembled WGS sequence"/>
</dbReference>
<comment type="subcellular location">
    <subcellularLocation>
        <location evidence="1">Lysosome</location>
    </subcellularLocation>
    <subcellularLocation>
        <location evidence="2">Secreted</location>
    </subcellularLocation>
</comment>
<dbReference type="STRING" id="283909.R7V4V5"/>
<protein>
    <recommendedName>
        <fullName evidence="7">Chitinase domain-containing protein 1</fullName>
    </recommendedName>
</protein>
<dbReference type="OMA" id="YSINERI"/>
<evidence type="ECO:0000256" key="2">
    <source>
        <dbReference type="ARBA" id="ARBA00004613"/>
    </source>
</evidence>
<reference evidence="10" key="3">
    <citation type="submission" date="2015-06" db="UniProtKB">
        <authorList>
            <consortium name="EnsemblMetazoa"/>
        </authorList>
    </citation>
    <scope>IDENTIFICATION</scope>
</reference>
<sequence length="399" mass="45169">MRVRKHSLSGVISLSVAAVFLCLILCPTMTDGTLSQSDRSKKKSKEHKLSAKNVLDRGLVTEHVKSKDILKDHQSYCDVEREVKHFSGPTLAYVTPWNGHGYDIAKIFGHKFNYVSPVWLQIKRRGYGNFVIEGAHDVDKGWMNDVTKGRSTKMVPRVLFDGWSANDYHVLFSSEDEIEECAEALLKFTKSNKFAGIVLEVWSQLGGKRKGELAHFLEHLGETFHDSKKELILVLPPPVMQGNHPGMVTMDDFQNVIKSVDAVSLMTYDYSNPMSPGPNSPLSWVKKCVEALVPDEDSPDRRKILVGLNFYGNDYVPNGGGPVVGNQYLDILSKHKPKLSWDKTHREHLFKYKTGMGDHIVYYPTLKSIHERVELARKMNTGISIWEVGQGLQYFYDLL</sequence>
<dbReference type="FunFam" id="3.10.50.10:FF:000002">
    <property type="entry name" value="Chitinase domain-containing protein 1"/>
    <property type="match status" value="1"/>
</dbReference>